<dbReference type="EMBL" id="MNPL01005609">
    <property type="protein sequence ID" value="OQR75909.1"/>
    <property type="molecule type" value="Genomic_DNA"/>
</dbReference>
<dbReference type="InParanoid" id="A0A1V9XQZ8"/>
<reference evidence="1 2" key="1">
    <citation type="journal article" date="2017" name="Gigascience">
        <title>Draft genome of the honey bee ectoparasitic mite, Tropilaelaps mercedesae, is shaped by the parasitic life history.</title>
        <authorList>
            <person name="Dong X."/>
            <person name="Armstrong S.D."/>
            <person name="Xia D."/>
            <person name="Makepeace B.L."/>
            <person name="Darby A.C."/>
            <person name="Kadowaki T."/>
        </authorList>
    </citation>
    <scope>NUCLEOTIDE SEQUENCE [LARGE SCALE GENOMIC DNA]</scope>
    <source>
        <strain evidence="1">Wuxi-XJTLU</strain>
    </source>
</reference>
<evidence type="ECO:0000313" key="1">
    <source>
        <dbReference type="EMBL" id="OQR75909.1"/>
    </source>
</evidence>
<dbReference type="AlphaFoldDB" id="A0A1V9XQZ8"/>
<protein>
    <submittedName>
        <fullName evidence="1">Uncharacterized protein</fullName>
    </submittedName>
</protein>
<gene>
    <name evidence="1" type="ORF">BIW11_08121</name>
</gene>
<accession>A0A1V9XQZ8</accession>
<dbReference type="Proteomes" id="UP000192247">
    <property type="component" value="Unassembled WGS sequence"/>
</dbReference>
<proteinExistence type="predicted"/>
<evidence type="ECO:0000313" key="2">
    <source>
        <dbReference type="Proteomes" id="UP000192247"/>
    </source>
</evidence>
<organism evidence="1 2">
    <name type="scientific">Tropilaelaps mercedesae</name>
    <dbReference type="NCBI Taxonomy" id="418985"/>
    <lineage>
        <taxon>Eukaryota</taxon>
        <taxon>Metazoa</taxon>
        <taxon>Ecdysozoa</taxon>
        <taxon>Arthropoda</taxon>
        <taxon>Chelicerata</taxon>
        <taxon>Arachnida</taxon>
        <taxon>Acari</taxon>
        <taxon>Parasitiformes</taxon>
        <taxon>Mesostigmata</taxon>
        <taxon>Gamasina</taxon>
        <taxon>Dermanyssoidea</taxon>
        <taxon>Laelapidae</taxon>
        <taxon>Tropilaelaps</taxon>
    </lineage>
</organism>
<name>A0A1V9XQZ8_9ACAR</name>
<keyword evidence="2" id="KW-1185">Reference proteome</keyword>
<comment type="caution">
    <text evidence="1">The sequence shown here is derived from an EMBL/GenBank/DDBJ whole genome shotgun (WGS) entry which is preliminary data.</text>
</comment>
<sequence length="119" mass="12989">MGDARVNLNSPVFKYLVANKTDRQDNRATAIVGQLELSDVAGALSAGVGHRLFAVWLGFVGTRLHIGRETNWRNSSMSCARAGGCFVSSVHLLVASRASTVGFEEMTAKMWLLRTMTWS</sequence>